<name>A0A9W5TDX2_BABOV</name>
<dbReference type="Proteomes" id="UP001057455">
    <property type="component" value="Unassembled WGS sequence"/>
</dbReference>
<dbReference type="OrthoDB" id="365698at2759"/>
<dbReference type="GO" id="GO:0008483">
    <property type="term" value="F:transaminase activity"/>
    <property type="evidence" value="ECO:0007669"/>
    <property type="project" value="UniProtKB-KW"/>
</dbReference>
<proteinExistence type="predicted"/>
<accession>A0A9W5TDX2</accession>
<evidence type="ECO:0000313" key="1">
    <source>
        <dbReference type="EMBL" id="GFE54752.1"/>
    </source>
</evidence>
<keyword evidence="1" id="KW-0808">Transferase</keyword>
<keyword evidence="1" id="KW-0032">Aminotransferase</keyword>
<gene>
    <name evidence="1" type="ORF">BaOVIS_021560</name>
</gene>
<dbReference type="AlphaFoldDB" id="A0A9W5TDX2"/>
<sequence length="468" mass="51758">MTTAPVCKLDKIAHEIFASTLRAPYSSPRDAVPDSRRLKYADIVAGLAQKISEPRTLKLNLLRLPQLKKLPVIESDFLKAATPVLVCAARPYNNQYILEHGTALLFTWAGCGGASVASPCNDVTELFISPQAFKNTLLKLLNGNSDDHRIVSMREKVTGVPWSNSIEAESAIKPAEDNDEAECTFHPRVNKYPRYLRSAPQLAYPPSSLSGKLKKFLDMPPPHMPELEEEEPPFMEQEYDEMDYGSPFNNSCPLGNRAHYEDDLMADFCHRGRYTQKIDPARAQYSVYNSPSNFDTGISYRPSPVVFDKRDVGHDVGRVAGDIDAEIDAIMASLPSMRKRITPPPKPSSVPQLRFVTPLRSHLCATVGSATEDLSPSAWKDNLRGGYINTGMKFPAEPEPSKYAGSLKQCDYIIPAKMALPSFSRRVMAQGGMYDCFKPQSGNTTGKSPLDILEAQLAQPTVTIGKMI</sequence>
<keyword evidence="2" id="KW-1185">Reference proteome</keyword>
<organism evidence="1 2">
    <name type="scientific">Babesia ovis</name>
    <dbReference type="NCBI Taxonomy" id="5869"/>
    <lineage>
        <taxon>Eukaryota</taxon>
        <taxon>Sar</taxon>
        <taxon>Alveolata</taxon>
        <taxon>Apicomplexa</taxon>
        <taxon>Aconoidasida</taxon>
        <taxon>Piroplasmida</taxon>
        <taxon>Babesiidae</taxon>
        <taxon>Babesia</taxon>
    </lineage>
</organism>
<protein>
    <submittedName>
        <fullName evidence="1">Aspartate aminotransferase, putative</fullName>
    </submittedName>
</protein>
<comment type="caution">
    <text evidence="1">The sequence shown here is derived from an EMBL/GenBank/DDBJ whole genome shotgun (WGS) entry which is preliminary data.</text>
</comment>
<reference evidence="1" key="1">
    <citation type="submission" date="2019-12" db="EMBL/GenBank/DDBJ databases">
        <title>Genome sequence of Babesia ovis.</title>
        <authorList>
            <person name="Yamagishi J."/>
            <person name="Sevinc F."/>
            <person name="Xuan X."/>
        </authorList>
    </citation>
    <scope>NUCLEOTIDE SEQUENCE</scope>
    <source>
        <strain evidence="1">Selcuk</strain>
    </source>
</reference>
<dbReference type="EMBL" id="BLIY01000017">
    <property type="protein sequence ID" value="GFE54752.1"/>
    <property type="molecule type" value="Genomic_DNA"/>
</dbReference>
<evidence type="ECO:0000313" key="2">
    <source>
        <dbReference type="Proteomes" id="UP001057455"/>
    </source>
</evidence>